<feature type="chain" id="PRO_5046783743" evidence="1">
    <location>
        <begin position="23"/>
        <end position="201"/>
    </location>
</feature>
<evidence type="ECO:0000313" key="3">
    <source>
        <dbReference type="Proteomes" id="UP001171945"/>
    </source>
</evidence>
<evidence type="ECO:0000313" key="2">
    <source>
        <dbReference type="EMBL" id="MDM8562891.1"/>
    </source>
</evidence>
<protein>
    <submittedName>
        <fullName evidence="2">Uncharacterized protein</fullName>
    </submittedName>
</protein>
<comment type="caution">
    <text evidence="2">The sequence shown here is derived from an EMBL/GenBank/DDBJ whole genome shotgun (WGS) entry which is preliminary data.</text>
</comment>
<dbReference type="Proteomes" id="UP001171945">
    <property type="component" value="Unassembled WGS sequence"/>
</dbReference>
<accession>A0ABT7VTL1</accession>
<keyword evidence="1" id="KW-0732">Signal</keyword>
<sequence length="201" mass="22163">MKTIKLIWFAVLSLHFLLPAQAATPPGLPIFGAQDPFSIPTSNLRSDTDKKMPVALNEVGTLKLTQPFDNPQNIYALSITGQATLHSEVSSIKVILVDNIQQHEYLVYEVYPFLTDTQIVPITEVCEETCLLSDDVASFSLRIELEEASIQITELTYADKPKAGDPVAIKAMQDNAKIQKLNEQNLGWLAGETSVSILTYA</sequence>
<gene>
    <name evidence="2" type="ORF">QUF54_06005</name>
</gene>
<organism evidence="2 3">
    <name type="scientific">Candidatus Marithioploca araucensis</name>
    <dbReference type="NCBI Taxonomy" id="70273"/>
    <lineage>
        <taxon>Bacteria</taxon>
        <taxon>Pseudomonadati</taxon>
        <taxon>Pseudomonadota</taxon>
        <taxon>Gammaproteobacteria</taxon>
        <taxon>Thiotrichales</taxon>
        <taxon>Thiotrichaceae</taxon>
        <taxon>Candidatus Marithioploca</taxon>
    </lineage>
</organism>
<dbReference type="EMBL" id="JAUCGM010000338">
    <property type="protein sequence ID" value="MDM8562891.1"/>
    <property type="molecule type" value="Genomic_DNA"/>
</dbReference>
<feature type="signal peptide" evidence="1">
    <location>
        <begin position="1"/>
        <end position="22"/>
    </location>
</feature>
<evidence type="ECO:0000256" key="1">
    <source>
        <dbReference type="SAM" id="SignalP"/>
    </source>
</evidence>
<name>A0ABT7VTL1_9GAMM</name>
<keyword evidence="3" id="KW-1185">Reference proteome</keyword>
<proteinExistence type="predicted"/>
<reference evidence="2" key="1">
    <citation type="submission" date="2023-06" db="EMBL/GenBank/DDBJ databases">
        <title>Uncultivated large filamentous bacteria from sulfidic sediments reveal new species and different genomic features in energy metabolism and defense.</title>
        <authorList>
            <person name="Fonseca A."/>
        </authorList>
    </citation>
    <scope>NUCLEOTIDE SEQUENCE</scope>
    <source>
        <strain evidence="2">HSG4</strain>
    </source>
</reference>
<feature type="non-terminal residue" evidence="2">
    <location>
        <position position="201"/>
    </location>
</feature>